<keyword evidence="1" id="KW-0238">DNA-binding</keyword>
<dbReference type="GO" id="GO:0003677">
    <property type="term" value="F:DNA binding"/>
    <property type="evidence" value="ECO:0007669"/>
    <property type="project" value="UniProtKB-UniRule"/>
</dbReference>
<dbReference type="PROSITE" id="PS50118">
    <property type="entry name" value="HMG_BOX_2"/>
    <property type="match status" value="1"/>
</dbReference>
<feature type="compositionally biased region" description="Basic and acidic residues" evidence="2">
    <location>
        <begin position="41"/>
        <end position="57"/>
    </location>
</feature>
<feature type="region of interest" description="Disordered" evidence="2">
    <location>
        <begin position="38"/>
        <end position="86"/>
    </location>
</feature>
<dbReference type="EMBL" id="VVIM01001212">
    <property type="protein sequence ID" value="KAB0790483.1"/>
    <property type="molecule type" value="Genomic_DNA"/>
</dbReference>
<keyword evidence="1" id="KW-0539">Nucleus</keyword>
<dbReference type="AlphaFoldDB" id="A0A5N3ZZJ3"/>
<reference evidence="4 5" key="1">
    <citation type="journal article" date="2018" name="Elife">
        <title>Firefly genomes illuminate parallel origins of bioluminescence in beetles.</title>
        <authorList>
            <person name="Fallon T.R."/>
            <person name="Lower S.E."/>
            <person name="Chang C.H."/>
            <person name="Bessho-Uehara M."/>
            <person name="Martin G.J."/>
            <person name="Bewick A.J."/>
            <person name="Behringer M."/>
            <person name="Debat H.J."/>
            <person name="Wong I."/>
            <person name="Day J.C."/>
            <person name="Suvorov A."/>
            <person name="Silva C.J."/>
            <person name="Stanger-Hall K.F."/>
            <person name="Hall D.W."/>
            <person name="Schmitz R.J."/>
            <person name="Nelson D.R."/>
            <person name="Lewis S.M."/>
            <person name="Shigenobu S."/>
            <person name="Bybee S.M."/>
            <person name="Larracuente A.M."/>
            <person name="Oba Y."/>
            <person name="Weng J.K."/>
        </authorList>
    </citation>
    <scope>NUCLEOTIDE SEQUENCE [LARGE SCALE GENOMIC DNA]</scope>
    <source>
        <strain evidence="4">1611_PpyrPB1</strain>
        <tissue evidence="4">Whole body</tissue>
    </source>
</reference>
<comment type="caution">
    <text evidence="4">The sequence shown here is derived from an EMBL/GenBank/DDBJ whole genome shotgun (WGS) entry which is preliminary data.</text>
</comment>
<dbReference type="SUPFAM" id="SSF47095">
    <property type="entry name" value="HMG-box"/>
    <property type="match status" value="1"/>
</dbReference>
<dbReference type="Pfam" id="PF00505">
    <property type="entry name" value="HMG_box"/>
    <property type="match status" value="1"/>
</dbReference>
<feature type="DNA-binding region" description="HMG box" evidence="1">
    <location>
        <begin position="4"/>
        <end position="68"/>
    </location>
</feature>
<gene>
    <name evidence="4" type="ORF">PPYR_15121</name>
</gene>
<evidence type="ECO:0000313" key="5">
    <source>
        <dbReference type="Proteomes" id="UP000327044"/>
    </source>
</evidence>
<evidence type="ECO:0000259" key="3">
    <source>
        <dbReference type="PROSITE" id="PS50118"/>
    </source>
</evidence>
<evidence type="ECO:0000313" key="4">
    <source>
        <dbReference type="EMBL" id="KAB0790483.1"/>
    </source>
</evidence>
<dbReference type="InterPro" id="IPR036910">
    <property type="entry name" value="HMG_box_dom_sf"/>
</dbReference>
<keyword evidence="5" id="KW-1185">Reference proteome</keyword>
<protein>
    <recommendedName>
        <fullName evidence="3">HMG box domain-containing protein</fullName>
    </recommendedName>
</protein>
<evidence type="ECO:0000256" key="2">
    <source>
        <dbReference type="SAM" id="MobiDB-lite"/>
    </source>
</evidence>
<dbReference type="GO" id="GO:0005634">
    <property type="term" value="C:nucleus"/>
    <property type="evidence" value="ECO:0007669"/>
    <property type="project" value="UniProtKB-UniRule"/>
</dbReference>
<dbReference type="InterPro" id="IPR009071">
    <property type="entry name" value="HMG_box_dom"/>
</dbReference>
<feature type="compositionally biased region" description="Basic residues" evidence="2">
    <location>
        <begin position="58"/>
        <end position="86"/>
    </location>
</feature>
<feature type="domain" description="HMG box" evidence="3">
    <location>
        <begin position="4"/>
        <end position="68"/>
    </location>
</feature>
<sequence>MENQQISTSAFLNYLAQYRRENPNKSAKDIARDGGAMWRGMTEEERQPFKDMADRARRLQRTKVKRSKRRKTLRRKSKRNSRKKRV</sequence>
<proteinExistence type="predicted"/>
<name>A0A5N3ZZJ3_PHOPY</name>
<dbReference type="Proteomes" id="UP000327044">
    <property type="component" value="Unassembled WGS sequence"/>
</dbReference>
<evidence type="ECO:0000256" key="1">
    <source>
        <dbReference type="PROSITE-ProRule" id="PRU00267"/>
    </source>
</evidence>
<dbReference type="SMART" id="SM00398">
    <property type="entry name" value="HMG"/>
    <property type="match status" value="1"/>
</dbReference>
<dbReference type="Gene3D" id="1.10.30.10">
    <property type="entry name" value="High mobility group box domain"/>
    <property type="match status" value="1"/>
</dbReference>
<organism evidence="4 5">
    <name type="scientific">Photinus pyralis</name>
    <name type="common">Common eastern firefly</name>
    <name type="synonym">Lampyris pyralis</name>
    <dbReference type="NCBI Taxonomy" id="7054"/>
    <lineage>
        <taxon>Eukaryota</taxon>
        <taxon>Metazoa</taxon>
        <taxon>Ecdysozoa</taxon>
        <taxon>Arthropoda</taxon>
        <taxon>Hexapoda</taxon>
        <taxon>Insecta</taxon>
        <taxon>Pterygota</taxon>
        <taxon>Neoptera</taxon>
        <taxon>Endopterygota</taxon>
        <taxon>Coleoptera</taxon>
        <taxon>Polyphaga</taxon>
        <taxon>Elateriformia</taxon>
        <taxon>Elateroidea</taxon>
        <taxon>Lampyridae</taxon>
        <taxon>Lampyrinae</taxon>
        <taxon>Photinus</taxon>
    </lineage>
</organism>
<accession>A0A5N3ZZJ3</accession>
<dbReference type="InParanoid" id="A0A5N3ZZJ3"/>